<name>A0A0G1ZLN5_9BACT</name>
<dbReference type="AlphaFoldDB" id="A0A0G1ZLN5"/>
<dbReference type="Proteomes" id="UP000034201">
    <property type="component" value="Unassembled WGS sequence"/>
</dbReference>
<dbReference type="EMBL" id="LCQQ01000037">
    <property type="protein sequence ID" value="KKW20324.1"/>
    <property type="molecule type" value="Genomic_DNA"/>
</dbReference>
<sequence length="177" mass="21133">MSKIRKQSIQRLPAWHEVEQQIIKEIKWLRNTIETYSDATDERYNHCRECYLRKIATLIAIGDVKATEIAKKSPLTDFWSQMKKLPKIRINHGSSWHQEIMERIENHFIRMGYKVIREPTLHWGRADLDIYKQGERDLLIEVGTVSLCKLFINLKTMMNFTYLVVPNDDKLIEFIRK</sequence>
<proteinExistence type="predicted"/>
<accession>A0A0G1ZLN5</accession>
<gene>
    <name evidence="1" type="ORF">UY61_C0037G0002</name>
</gene>
<protein>
    <submittedName>
        <fullName evidence="1">Uncharacterized protein</fullName>
    </submittedName>
</protein>
<comment type="caution">
    <text evidence="1">The sequence shown here is derived from an EMBL/GenBank/DDBJ whole genome shotgun (WGS) entry which is preliminary data.</text>
</comment>
<organism evidence="1 2">
    <name type="scientific">Candidatus Adlerbacteria bacterium GW2011_GWC1_50_9</name>
    <dbReference type="NCBI Taxonomy" id="1618608"/>
    <lineage>
        <taxon>Bacteria</taxon>
        <taxon>Candidatus Adleribacteriota</taxon>
    </lineage>
</organism>
<reference evidence="1 2" key="1">
    <citation type="journal article" date="2015" name="Nature">
        <title>rRNA introns, odd ribosomes, and small enigmatic genomes across a large radiation of phyla.</title>
        <authorList>
            <person name="Brown C.T."/>
            <person name="Hug L.A."/>
            <person name="Thomas B.C."/>
            <person name="Sharon I."/>
            <person name="Castelle C.J."/>
            <person name="Singh A."/>
            <person name="Wilkins M.J."/>
            <person name="Williams K.H."/>
            <person name="Banfield J.F."/>
        </authorList>
    </citation>
    <scope>NUCLEOTIDE SEQUENCE [LARGE SCALE GENOMIC DNA]</scope>
</reference>
<evidence type="ECO:0000313" key="2">
    <source>
        <dbReference type="Proteomes" id="UP000034201"/>
    </source>
</evidence>
<evidence type="ECO:0000313" key="1">
    <source>
        <dbReference type="EMBL" id="KKW20324.1"/>
    </source>
</evidence>